<dbReference type="HOGENOM" id="CLU_073914_0_0_1"/>
<dbReference type="OrthoDB" id="10253869at2759"/>
<keyword evidence="3" id="KW-1185">Reference proteome</keyword>
<name>A0A067SDF0_GALM3</name>
<accession>A0A067SDF0</accession>
<dbReference type="Pfam" id="PF00975">
    <property type="entry name" value="Thioesterase"/>
    <property type="match status" value="1"/>
</dbReference>
<feature type="domain" description="Thioesterase" evidence="1">
    <location>
        <begin position="60"/>
        <end position="160"/>
    </location>
</feature>
<evidence type="ECO:0000313" key="2">
    <source>
        <dbReference type="EMBL" id="KDR68930.1"/>
    </source>
</evidence>
<dbReference type="EMBL" id="KL142405">
    <property type="protein sequence ID" value="KDR68930.1"/>
    <property type="molecule type" value="Genomic_DNA"/>
</dbReference>
<evidence type="ECO:0000259" key="1">
    <source>
        <dbReference type="Pfam" id="PF00975"/>
    </source>
</evidence>
<gene>
    <name evidence="2" type="ORF">GALMADRAFT_145946</name>
</gene>
<dbReference type="SUPFAM" id="SSF53474">
    <property type="entry name" value="alpha/beta-Hydrolases"/>
    <property type="match status" value="1"/>
</dbReference>
<sequence length="341" mass="38280">MTWSPAPRFLVYYYVKTFQHAFKSGHVLAIDADNSKGDSPTRTPSAGETVVKLREGDGPPLIILHGEAGTINTFSPLKKSFSSALWAIQVTTGTPLHTLHAQCRFYFDKIKVEQPTGPYRICGFSGSSILAVALVQLFENNGDIVVQLSFIDHFPTIFLAPGLGVDIFKTPLCHPTARQEMIAVNVENLFALTYRDGRENLPQRHKLANELRMAYNDRPSSATADSIRIAYNRFLNQIFDFLLKLKDDAQARGQDGQEMGFLEDWLKLVKAPVTAYLAMNGLLGCLVLENHRSEEWYDLGIHRCFPNAKVEILDAGHFDILKNHSLIRGLQDDYILSRARL</sequence>
<organism evidence="2 3">
    <name type="scientific">Galerina marginata (strain CBS 339.88)</name>
    <dbReference type="NCBI Taxonomy" id="685588"/>
    <lineage>
        <taxon>Eukaryota</taxon>
        <taxon>Fungi</taxon>
        <taxon>Dikarya</taxon>
        <taxon>Basidiomycota</taxon>
        <taxon>Agaricomycotina</taxon>
        <taxon>Agaricomycetes</taxon>
        <taxon>Agaricomycetidae</taxon>
        <taxon>Agaricales</taxon>
        <taxon>Agaricineae</taxon>
        <taxon>Strophariaceae</taxon>
        <taxon>Galerina</taxon>
    </lineage>
</organism>
<reference evidence="3" key="1">
    <citation type="journal article" date="2014" name="Proc. Natl. Acad. Sci. U.S.A.">
        <title>Extensive sampling of basidiomycete genomes demonstrates inadequacy of the white-rot/brown-rot paradigm for wood decay fungi.</title>
        <authorList>
            <person name="Riley R."/>
            <person name="Salamov A.A."/>
            <person name="Brown D.W."/>
            <person name="Nagy L.G."/>
            <person name="Floudas D."/>
            <person name="Held B.W."/>
            <person name="Levasseur A."/>
            <person name="Lombard V."/>
            <person name="Morin E."/>
            <person name="Otillar R."/>
            <person name="Lindquist E.A."/>
            <person name="Sun H."/>
            <person name="LaButti K.M."/>
            <person name="Schmutz J."/>
            <person name="Jabbour D."/>
            <person name="Luo H."/>
            <person name="Baker S.E."/>
            <person name="Pisabarro A.G."/>
            <person name="Walton J.D."/>
            <person name="Blanchette R.A."/>
            <person name="Henrissat B."/>
            <person name="Martin F."/>
            <person name="Cullen D."/>
            <person name="Hibbett D.S."/>
            <person name="Grigoriev I.V."/>
        </authorList>
    </citation>
    <scope>NUCLEOTIDE SEQUENCE [LARGE SCALE GENOMIC DNA]</scope>
    <source>
        <strain evidence="3">CBS 339.88</strain>
    </source>
</reference>
<dbReference type="STRING" id="685588.A0A067SDF0"/>
<protein>
    <recommendedName>
        <fullName evidence="1">Thioesterase domain-containing protein</fullName>
    </recommendedName>
</protein>
<dbReference type="InterPro" id="IPR001031">
    <property type="entry name" value="Thioesterase"/>
</dbReference>
<dbReference type="Gene3D" id="3.40.50.1820">
    <property type="entry name" value="alpha/beta hydrolase"/>
    <property type="match status" value="1"/>
</dbReference>
<proteinExistence type="predicted"/>
<dbReference type="AlphaFoldDB" id="A0A067SDF0"/>
<dbReference type="Proteomes" id="UP000027222">
    <property type="component" value="Unassembled WGS sequence"/>
</dbReference>
<dbReference type="InterPro" id="IPR029058">
    <property type="entry name" value="AB_hydrolase_fold"/>
</dbReference>
<evidence type="ECO:0000313" key="3">
    <source>
        <dbReference type="Proteomes" id="UP000027222"/>
    </source>
</evidence>